<dbReference type="SUPFAM" id="SSF47473">
    <property type="entry name" value="EF-hand"/>
    <property type="match status" value="1"/>
</dbReference>
<evidence type="ECO:0000256" key="4">
    <source>
        <dbReference type="ARBA" id="ARBA00022723"/>
    </source>
</evidence>
<dbReference type="GO" id="GO:0016197">
    <property type="term" value="P:endosomal transport"/>
    <property type="evidence" value="ECO:0007669"/>
    <property type="project" value="TreeGrafter"/>
</dbReference>
<feature type="region of interest" description="Disordered" evidence="8">
    <location>
        <begin position="1"/>
        <end position="20"/>
    </location>
</feature>
<gene>
    <name evidence="10" type="ORF">H4219_002798</name>
</gene>
<evidence type="ECO:0000256" key="3">
    <source>
        <dbReference type="ARBA" id="ARBA00022475"/>
    </source>
</evidence>
<reference evidence="10" key="1">
    <citation type="submission" date="2022-07" db="EMBL/GenBank/DDBJ databases">
        <title>Phylogenomic reconstructions and comparative analyses of Kickxellomycotina fungi.</title>
        <authorList>
            <person name="Reynolds N.K."/>
            <person name="Stajich J.E."/>
            <person name="Barry K."/>
            <person name="Grigoriev I.V."/>
            <person name="Crous P."/>
            <person name="Smith M.E."/>
        </authorList>
    </citation>
    <scope>NUCLEOTIDE SEQUENCE</scope>
    <source>
        <strain evidence="10">NBRC 100468</strain>
    </source>
</reference>
<evidence type="ECO:0000256" key="1">
    <source>
        <dbReference type="ARBA" id="ARBA00004413"/>
    </source>
</evidence>
<protein>
    <recommendedName>
        <fullName evidence="9">Dynamin-type G domain-containing protein</fullName>
    </recommendedName>
</protein>
<keyword evidence="11" id="KW-1185">Reference proteome</keyword>
<comment type="caution">
    <text evidence="10">The sequence shown here is derived from an EMBL/GenBank/DDBJ whole genome shotgun (WGS) entry which is preliminary data.</text>
</comment>
<dbReference type="PROSITE" id="PS51718">
    <property type="entry name" value="G_DYNAMIN_2"/>
    <property type="match status" value="1"/>
</dbReference>
<evidence type="ECO:0000259" key="9">
    <source>
        <dbReference type="PROSITE" id="PS51718"/>
    </source>
</evidence>
<keyword evidence="3" id="KW-1003">Cell membrane</keyword>
<proteinExistence type="predicted"/>
<dbReference type="GO" id="GO:0005525">
    <property type="term" value="F:GTP binding"/>
    <property type="evidence" value="ECO:0007669"/>
    <property type="project" value="InterPro"/>
</dbReference>
<dbReference type="GO" id="GO:0010008">
    <property type="term" value="C:endosome membrane"/>
    <property type="evidence" value="ECO:0007669"/>
    <property type="project" value="UniProtKB-SubCell"/>
</dbReference>
<dbReference type="PANTHER" id="PTHR11216">
    <property type="entry name" value="EH DOMAIN"/>
    <property type="match status" value="1"/>
</dbReference>
<dbReference type="OrthoDB" id="1716625at2759"/>
<keyword evidence="6" id="KW-0106">Calcium</keyword>
<dbReference type="Pfam" id="PF18150">
    <property type="entry name" value="DUF5600"/>
    <property type="match status" value="1"/>
</dbReference>
<dbReference type="InterPro" id="IPR030381">
    <property type="entry name" value="G_DYNAMIN_dom"/>
</dbReference>
<name>A0A9W7ZWL1_9FUNG</name>
<dbReference type="Proteomes" id="UP001150538">
    <property type="component" value="Unassembled WGS sequence"/>
</dbReference>
<accession>A0A9W7ZWL1</accession>
<keyword evidence="7" id="KW-0472">Membrane</keyword>
<dbReference type="Gene3D" id="3.40.50.300">
    <property type="entry name" value="P-loop containing nucleotide triphosphate hydrolases"/>
    <property type="match status" value="1"/>
</dbReference>
<evidence type="ECO:0000313" key="11">
    <source>
        <dbReference type="Proteomes" id="UP001150538"/>
    </source>
</evidence>
<dbReference type="AlphaFoldDB" id="A0A9W7ZWL1"/>
<dbReference type="InterPro" id="IPR011992">
    <property type="entry name" value="EF-hand-dom_pair"/>
</dbReference>
<dbReference type="InterPro" id="IPR000261">
    <property type="entry name" value="EH_dom"/>
</dbReference>
<dbReference type="Gene3D" id="1.10.268.20">
    <property type="match status" value="1"/>
</dbReference>
<feature type="domain" description="Dynamin-type G" evidence="9">
    <location>
        <begin position="67"/>
        <end position="302"/>
    </location>
</feature>
<dbReference type="InterPro" id="IPR027417">
    <property type="entry name" value="P-loop_NTPase"/>
</dbReference>
<dbReference type="GO" id="GO:0046872">
    <property type="term" value="F:metal ion binding"/>
    <property type="evidence" value="ECO:0007669"/>
    <property type="project" value="UniProtKB-KW"/>
</dbReference>
<dbReference type="Pfam" id="PF16880">
    <property type="entry name" value="EHD_N"/>
    <property type="match status" value="1"/>
</dbReference>
<dbReference type="SUPFAM" id="SSF52540">
    <property type="entry name" value="P-loop containing nucleoside triphosphate hydrolases"/>
    <property type="match status" value="1"/>
</dbReference>
<evidence type="ECO:0000256" key="7">
    <source>
        <dbReference type="ARBA" id="ARBA00023136"/>
    </source>
</evidence>
<dbReference type="InterPro" id="IPR031692">
    <property type="entry name" value="EHD_N"/>
</dbReference>
<keyword evidence="4" id="KW-0479">Metal-binding</keyword>
<evidence type="ECO:0000256" key="2">
    <source>
        <dbReference type="ARBA" id="ARBA00004481"/>
    </source>
</evidence>
<comment type="subcellular location">
    <subcellularLocation>
        <location evidence="1">Cell membrane</location>
        <topology evidence="1">Peripheral membrane protein</topology>
        <orientation evidence="1">Cytoplasmic side</orientation>
    </subcellularLocation>
    <subcellularLocation>
        <location evidence="2">Endosome membrane</location>
        <topology evidence="2">Peripheral membrane protein</topology>
    </subcellularLocation>
</comment>
<keyword evidence="5" id="KW-0967">Endosome</keyword>
<dbReference type="CDD" id="cd09913">
    <property type="entry name" value="EHD"/>
    <property type="match status" value="1"/>
</dbReference>
<dbReference type="PANTHER" id="PTHR11216:SF31">
    <property type="entry name" value="AT21416P"/>
    <property type="match status" value="1"/>
</dbReference>
<evidence type="ECO:0000256" key="6">
    <source>
        <dbReference type="ARBA" id="ARBA00022837"/>
    </source>
</evidence>
<sequence>MATLLRKATQRLDQTSSPSEVAVDETERIYRKTVSDLQKVYHKKIAPLERTYMFEKFHSEPLTNQDISAQPMVLLLGQYSTGKTTFLEYFLGHSYPGSHVGIEPTTDRFVAVMQGEEAQVIPGNTAAVSNDLPFKGLSHLGEKFLSRFQVSRMDNPLLQNLTFIDSPGILSGTKQVTRGYDFGKAIRWFVERSDMVLLLFDSHKLDISDEFKLAISVLRGHEDKTRVVLNKCNQVSQQELMRVYGALMWSLGRVVPTPEVIRVYLGSFWPASRPPLKHAFDDTKELLSQEQKDLLEDMRLIPKNAAIRRLNQIVKRTRQATVHAYICGHIRSLMPTFGSKEKKLKTVMDGLDTEFAKLQHKYNLAQGDFSDHAAFKHNCKYLKGKEFPRLDMGLVNAAQEALNADFPELMRRFPSNVSGVPTASLNGPQRSSHNPHDQQLQRQQLQRQLPAYSAMANIDLKNNDSHNPFAKGAILNSQYRFAQEFSHGVDPETGTISSSAAAQNMGRWGQDPGVMKEVWDYVDWRCEGRLDQVQFEAAMRICQLLFENRLELGQAKQQVFNELGIQGQP</sequence>
<dbReference type="InterPro" id="IPR045063">
    <property type="entry name" value="Dynamin_N"/>
</dbReference>
<organism evidence="10 11">
    <name type="scientific">Mycoemilia scoparia</name>
    <dbReference type="NCBI Taxonomy" id="417184"/>
    <lineage>
        <taxon>Eukaryota</taxon>
        <taxon>Fungi</taxon>
        <taxon>Fungi incertae sedis</taxon>
        <taxon>Zoopagomycota</taxon>
        <taxon>Kickxellomycotina</taxon>
        <taxon>Kickxellomycetes</taxon>
        <taxon>Kickxellales</taxon>
        <taxon>Kickxellaceae</taxon>
        <taxon>Mycoemilia</taxon>
    </lineage>
</organism>
<dbReference type="GO" id="GO:0005886">
    <property type="term" value="C:plasma membrane"/>
    <property type="evidence" value="ECO:0007669"/>
    <property type="project" value="UniProtKB-SubCell"/>
</dbReference>
<dbReference type="EMBL" id="JANBPU010000052">
    <property type="protein sequence ID" value="KAJ1918157.1"/>
    <property type="molecule type" value="Genomic_DNA"/>
</dbReference>
<feature type="region of interest" description="Disordered" evidence="8">
    <location>
        <begin position="417"/>
        <end position="445"/>
    </location>
</feature>
<dbReference type="GO" id="GO:0006897">
    <property type="term" value="P:endocytosis"/>
    <property type="evidence" value="ECO:0007669"/>
    <property type="project" value="TreeGrafter"/>
</dbReference>
<evidence type="ECO:0000313" key="10">
    <source>
        <dbReference type="EMBL" id="KAJ1918157.1"/>
    </source>
</evidence>
<dbReference type="InterPro" id="IPR040990">
    <property type="entry name" value="DUF5600"/>
</dbReference>
<evidence type="ECO:0000256" key="5">
    <source>
        <dbReference type="ARBA" id="ARBA00022753"/>
    </source>
</evidence>
<dbReference type="Pfam" id="PF00350">
    <property type="entry name" value="Dynamin_N"/>
    <property type="match status" value="1"/>
</dbReference>
<dbReference type="Gene3D" id="1.10.238.10">
    <property type="entry name" value="EF-hand"/>
    <property type="match status" value="1"/>
</dbReference>
<evidence type="ECO:0000256" key="8">
    <source>
        <dbReference type="SAM" id="MobiDB-lite"/>
    </source>
</evidence>
<dbReference type="Pfam" id="PF12763">
    <property type="entry name" value="EH"/>
    <property type="match status" value="1"/>
</dbReference>
<feature type="compositionally biased region" description="Polar residues" evidence="8">
    <location>
        <begin position="417"/>
        <end position="432"/>
    </location>
</feature>